<dbReference type="Pfam" id="PF00086">
    <property type="entry name" value="Thyroglobulin_1"/>
    <property type="match status" value="3"/>
</dbReference>
<dbReference type="SMART" id="SM00211">
    <property type="entry name" value="TY"/>
    <property type="match status" value="3"/>
</dbReference>
<keyword evidence="3" id="KW-0677">Repeat</keyword>
<feature type="domain" description="Thyroglobulin type-1" evidence="6">
    <location>
        <begin position="79"/>
        <end position="144"/>
    </location>
</feature>
<dbReference type="InterPro" id="IPR036857">
    <property type="entry name" value="Thyroglobulin_1_sf"/>
</dbReference>
<feature type="domain" description="Thyroglobulin type-1" evidence="6">
    <location>
        <begin position="150"/>
        <end position="215"/>
    </location>
</feature>
<sequence>MFFQAPLPRCKIQQMRARGLTGVAPPSAYIPQCLDDGSYESVQCLQATQYCWCVGSNGFEIPGSREFGRPDCDDMTINLTTCHTDRMRALAWTGRLIINTFVPRCLPDGSFEAIQCQPATGKCWCVDVNGNELVGTRTDSKPVCTSRAGLSECQRERQRVLGWSGVAVDGTFVPECTADGGYERVQCHEVTGFCWCVDGNGNEIPKSRLQGRPVC</sequence>
<feature type="domain" description="Thyroglobulin type-1" evidence="6">
    <location>
        <begin position="7"/>
        <end position="72"/>
    </location>
</feature>
<dbReference type="InterPro" id="IPR051950">
    <property type="entry name" value="Dev_reg/Prot_inhib"/>
</dbReference>
<feature type="disulfide bond" evidence="5">
    <location>
        <begin position="116"/>
        <end position="123"/>
    </location>
</feature>
<name>A7S7B6_NEMVE</name>
<reference evidence="7 8" key="1">
    <citation type="journal article" date="2007" name="Science">
        <title>Sea anemone genome reveals ancestral eumetazoan gene repertoire and genomic organization.</title>
        <authorList>
            <person name="Putnam N.H."/>
            <person name="Srivastava M."/>
            <person name="Hellsten U."/>
            <person name="Dirks B."/>
            <person name="Chapman J."/>
            <person name="Salamov A."/>
            <person name="Terry A."/>
            <person name="Shapiro H."/>
            <person name="Lindquist E."/>
            <person name="Kapitonov V.V."/>
            <person name="Jurka J."/>
            <person name="Genikhovich G."/>
            <person name="Grigoriev I.V."/>
            <person name="Lucas S.M."/>
            <person name="Steele R.E."/>
            <person name="Finnerty J.R."/>
            <person name="Technau U."/>
            <person name="Martindale M.Q."/>
            <person name="Rokhsar D.S."/>
        </authorList>
    </citation>
    <scope>NUCLEOTIDE SEQUENCE [LARGE SCALE GENOMIC DNA]</scope>
    <source>
        <strain evidence="8">CH2 X CH6</strain>
    </source>
</reference>
<feature type="disulfide bond" evidence="5">
    <location>
        <begin position="44"/>
        <end position="51"/>
    </location>
</feature>
<dbReference type="PROSITE" id="PS00484">
    <property type="entry name" value="THYROGLOBULIN_1_1"/>
    <property type="match status" value="1"/>
</dbReference>
<dbReference type="HOGENOM" id="CLU_088448_0_0_1"/>
<dbReference type="Gene3D" id="4.10.800.10">
    <property type="entry name" value="Thyroglobulin type-1"/>
    <property type="match status" value="3"/>
</dbReference>
<dbReference type="PhylomeDB" id="A7S7B6"/>
<evidence type="ECO:0000313" key="8">
    <source>
        <dbReference type="Proteomes" id="UP000001593"/>
    </source>
</evidence>
<keyword evidence="8" id="KW-1185">Reference proteome</keyword>
<accession>A7S7B6</accession>
<evidence type="ECO:0000256" key="4">
    <source>
        <dbReference type="ARBA" id="ARBA00023157"/>
    </source>
</evidence>
<dbReference type="CDD" id="cd00191">
    <property type="entry name" value="TY"/>
    <property type="match status" value="3"/>
</dbReference>
<comment type="caution">
    <text evidence="5">Lacks conserved residue(s) required for the propagation of feature annotation.</text>
</comment>
<dbReference type="InParanoid" id="A7S7B6"/>
<dbReference type="InterPro" id="IPR000716">
    <property type="entry name" value="Thyroglobulin_1"/>
</dbReference>
<gene>
    <name evidence="7" type="ORF">NEMVEDRAFT_v1g107555</name>
</gene>
<organism evidence="7 8">
    <name type="scientific">Nematostella vectensis</name>
    <name type="common">Starlet sea anemone</name>
    <dbReference type="NCBI Taxonomy" id="45351"/>
    <lineage>
        <taxon>Eukaryota</taxon>
        <taxon>Metazoa</taxon>
        <taxon>Cnidaria</taxon>
        <taxon>Anthozoa</taxon>
        <taxon>Hexacorallia</taxon>
        <taxon>Actiniaria</taxon>
        <taxon>Edwardsiidae</taxon>
        <taxon>Nematostella</taxon>
    </lineage>
</organism>
<dbReference type="PANTHER" id="PTHR12352:SF3">
    <property type="entry name" value="NIDOGEN-2"/>
    <property type="match status" value="1"/>
</dbReference>
<evidence type="ECO:0000256" key="5">
    <source>
        <dbReference type="PROSITE-ProRule" id="PRU00500"/>
    </source>
</evidence>
<dbReference type="Proteomes" id="UP000001593">
    <property type="component" value="Unassembled WGS sequence"/>
</dbReference>
<keyword evidence="2" id="KW-0964">Secreted</keyword>
<evidence type="ECO:0000256" key="3">
    <source>
        <dbReference type="ARBA" id="ARBA00022737"/>
    </source>
</evidence>
<dbReference type="eggNOG" id="KOG1214">
    <property type="taxonomic scope" value="Eukaryota"/>
</dbReference>
<evidence type="ECO:0000256" key="1">
    <source>
        <dbReference type="ARBA" id="ARBA00004613"/>
    </source>
</evidence>
<feature type="non-terminal residue" evidence="7">
    <location>
        <position position="215"/>
    </location>
</feature>
<evidence type="ECO:0000256" key="2">
    <source>
        <dbReference type="ARBA" id="ARBA00022525"/>
    </source>
</evidence>
<evidence type="ECO:0000313" key="7">
    <source>
        <dbReference type="EMBL" id="EDO40365.1"/>
    </source>
</evidence>
<dbReference type="GO" id="GO:0005615">
    <property type="term" value="C:extracellular space"/>
    <property type="evidence" value="ECO:0000318"/>
    <property type="project" value="GO_Central"/>
</dbReference>
<proteinExistence type="predicted"/>
<evidence type="ECO:0000259" key="6">
    <source>
        <dbReference type="PROSITE" id="PS51162"/>
    </source>
</evidence>
<dbReference type="PANTHER" id="PTHR12352">
    <property type="entry name" value="SECRETED MODULAR CALCIUM-BINDING PROTEIN"/>
    <property type="match status" value="1"/>
</dbReference>
<dbReference type="PROSITE" id="PS51162">
    <property type="entry name" value="THYROGLOBULIN_1_2"/>
    <property type="match status" value="3"/>
</dbReference>
<dbReference type="SUPFAM" id="SSF57610">
    <property type="entry name" value="Thyroglobulin type-1 domain"/>
    <property type="match status" value="3"/>
</dbReference>
<comment type="subcellular location">
    <subcellularLocation>
        <location evidence="1">Secreted</location>
    </subcellularLocation>
</comment>
<keyword evidence="4 5" id="KW-1015">Disulfide bond</keyword>
<dbReference type="AlphaFoldDB" id="A7S7B6"/>
<feature type="disulfide bond" evidence="5">
    <location>
        <begin position="187"/>
        <end position="194"/>
    </location>
</feature>
<protein>
    <recommendedName>
        <fullName evidence="6">Thyroglobulin type-1 domain-containing protein</fullName>
    </recommendedName>
</protein>
<dbReference type="EMBL" id="DS469592">
    <property type="protein sequence ID" value="EDO40365.1"/>
    <property type="molecule type" value="Genomic_DNA"/>
</dbReference>